<name>A0A8H3FJV4_9LECA</name>
<evidence type="ECO:0000256" key="2">
    <source>
        <dbReference type="SAM" id="SignalP"/>
    </source>
</evidence>
<keyword evidence="5" id="KW-1185">Reference proteome</keyword>
<keyword evidence="2" id="KW-0732">Signal</keyword>
<dbReference type="InterPro" id="IPR036537">
    <property type="entry name" value="Adaptor_Cbl_N_dom_sf"/>
</dbReference>
<proteinExistence type="predicted"/>
<dbReference type="Proteomes" id="UP000664534">
    <property type="component" value="Unassembled WGS sequence"/>
</dbReference>
<dbReference type="EMBL" id="CAJPDT010000041">
    <property type="protein sequence ID" value="CAF9925966.1"/>
    <property type="molecule type" value="Genomic_DNA"/>
</dbReference>
<evidence type="ECO:0000313" key="4">
    <source>
        <dbReference type="EMBL" id="CAF9925966.1"/>
    </source>
</evidence>
<sequence>MAFGFGVGDIILLTTTLVNTIEDIQDAPKELQDLAERVGLSEETLESIEEELSHHAVAGNIPNIVRRKKRVKEVLKRMHDIVIKYRDSAGWVTPLNRIIYSVWDKREIAELVAKLAERIDDLTTFLLMQTWRSTNQMRPLIDQILTISRQEKGPINDQDPSEGRSSTHEPGSYKGTNNQTTVSDQIDEVQAVLEHVMQTEPPSSANLQPDQEDVSVEQELRNQLGQAGIGAPFTKALIEVIHKQRGQLAHPEDIDPISYTGGKSRLEVPKGWIMVVDSYNEGKTKNRDLASRAFSNITEVRSIIAQTYLELIRVWTVNNSGEWLFNRVESAGVQVETKFSRRCLKSRPKFLVKGDKAPESAALEAISGKKSYFKSEEKNDILARVAQHRSRGIDNWHFRKYEYILCLDRSVYETVMTLAKCCKKRYGDLPSYANLSKVILLKDLRLKDAAANLSADDTTRLVNSIKDGIKSFLDTEYHWKRPLLGIADGSFRTKQIVLSNFDIKLGSAEKEAALHEISTRTDCRIRVTDEKFDAQLLSITGRKEALSFASSLIKEAFIKGPH</sequence>
<feature type="signal peptide" evidence="2">
    <location>
        <begin position="1"/>
        <end position="20"/>
    </location>
</feature>
<dbReference type="OrthoDB" id="5401981at2759"/>
<accession>A0A8H3FJV4</accession>
<dbReference type="Gene3D" id="1.20.930.20">
    <property type="entry name" value="Adaptor protein Cbl, N-terminal domain"/>
    <property type="match status" value="1"/>
</dbReference>
<dbReference type="Pfam" id="PF17107">
    <property type="entry name" value="SesA"/>
    <property type="match status" value="1"/>
</dbReference>
<protein>
    <recommendedName>
        <fullName evidence="3">NACHT-NTPase and P-loop NTPases N-terminal domain-containing protein</fullName>
    </recommendedName>
</protein>
<evidence type="ECO:0000256" key="1">
    <source>
        <dbReference type="SAM" id="MobiDB-lite"/>
    </source>
</evidence>
<evidence type="ECO:0000259" key="3">
    <source>
        <dbReference type="Pfam" id="PF17107"/>
    </source>
</evidence>
<dbReference type="AlphaFoldDB" id="A0A8H3FJV4"/>
<gene>
    <name evidence="4" type="ORF">IMSHALPRED_006834</name>
</gene>
<dbReference type="InterPro" id="IPR031352">
    <property type="entry name" value="SesA"/>
</dbReference>
<evidence type="ECO:0000313" key="5">
    <source>
        <dbReference type="Proteomes" id="UP000664534"/>
    </source>
</evidence>
<feature type="region of interest" description="Disordered" evidence="1">
    <location>
        <begin position="148"/>
        <end position="181"/>
    </location>
</feature>
<dbReference type="GO" id="GO:0007166">
    <property type="term" value="P:cell surface receptor signaling pathway"/>
    <property type="evidence" value="ECO:0007669"/>
    <property type="project" value="InterPro"/>
</dbReference>
<feature type="domain" description="NACHT-NTPase and P-loop NTPases N-terminal" evidence="3">
    <location>
        <begin position="14"/>
        <end position="122"/>
    </location>
</feature>
<reference evidence="4" key="1">
    <citation type="submission" date="2021-03" db="EMBL/GenBank/DDBJ databases">
        <authorList>
            <person name="Tagirdzhanova G."/>
        </authorList>
    </citation>
    <scope>NUCLEOTIDE SEQUENCE</scope>
</reference>
<comment type="caution">
    <text evidence="4">The sequence shown here is derived from an EMBL/GenBank/DDBJ whole genome shotgun (WGS) entry which is preliminary data.</text>
</comment>
<organism evidence="4 5">
    <name type="scientific">Imshaugia aleurites</name>
    <dbReference type="NCBI Taxonomy" id="172621"/>
    <lineage>
        <taxon>Eukaryota</taxon>
        <taxon>Fungi</taxon>
        <taxon>Dikarya</taxon>
        <taxon>Ascomycota</taxon>
        <taxon>Pezizomycotina</taxon>
        <taxon>Lecanoromycetes</taxon>
        <taxon>OSLEUM clade</taxon>
        <taxon>Lecanoromycetidae</taxon>
        <taxon>Lecanorales</taxon>
        <taxon>Lecanorineae</taxon>
        <taxon>Parmeliaceae</taxon>
        <taxon>Imshaugia</taxon>
    </lineage>
</organism>
<feature type="chain" id="PRO_5034840266" description="NACHT-NTPase and P-loop NTPases N-terminal domain-containing protein" evidence="2">
    <location>
        <begin position="21"/>
        <end position="562"/>
    </location>
</feature>